<protein>
    <submittedName>
        <fullName evidence="1">Uncharacterized protein</fullName>
    </submittedName>
</protein>
<name>A0A6S7IN68_PARCT</name>
<organism evidence="1 2">
    <name type="scientific">Paramuricea clavata</name>
    <name type="common">Red gorgonian</name>
    <name type="synonym">Violescent sea-whip</name>
    <dbReference type="NCBI Taxonomy" id="317549"/>
    <lineage>
        <taxon>Eukaryota</taxon>
        <taxon>Metazoa</taxon>
        <taxon>Cnidaria</taxon>
        <taxon>Anthozoa</taxon>
        <taxon>Octocorallia</taxon>
        <taxon>Malacalcyonacea</taxon>
        <taxon>Plexauridae</taxon>
        <taxon>Paramuricea</taxon>
    </lineage>
</organism>
<reference evidence="1" key="1">
    <citation type="submission" date="2020-04" db="EMBL/GenBank/DDBJ databases">
        <authorList>
            <person name="Alioto T."/>
            <person name="Alioto T."/>
            <person name="Gomez Garrido J."/>
        </authorList>
    </citation>
    <scope>NUCLEOTIDE SEQUENCE</scope>
    <source>
        <strain evidence="1">A484AB</strain>
    </source>
</reference>
<dbReference type="AlphaFoldDB" id="A0A6S7IN68"/>
<sequence>CARNSNMLLINTPLSGIVGPPGSSSTPHNTTAKTRLFDLTESSTIVKHHSHPVDSDDENFDRLDISCSSIECDPQIRDDVGFGYKECFMSNTSALDKNMRVCLLAVLLLLLTIITTSIENKPEMPKGNWSSLDVGASELKDGRW</sequence>
<proteinExistence type="predicted"/>
<feature type="non-terminal residue" evidence="1">
    <location>
        <position position="1"/>
    </location>
</feature>
<dbReference type="Proteomes" id="UP001152795">
    <property type="component" value="Unassembled WGS sequence"/>
</dbReference>
<accession>A0A6S7IN68</accession>
<dbReference type="EMBL" id="CACRXK020004759">
    <property type="protein sequence ID" value="CAB4003898.1"/>
    <property type="molecule type" value="Genomic_DNA"/>
</dbReference>
<comment type="caution">
    <text evidence="1">The sequence shown here is derived from an EMBL/GenBank/DDBJ whole genome shotgun (WGS) entry which is preliminary data.</text>
</comment>
<evidence type="ECO:0000313" key="1">
    <source>
        <dbReference type="EMBL" id="CAB4003898.1"/>
    </source>
</evidence>
<keyword evidence="2" id="KW-1185">Reference proteome</keyword>
<evidence type="ECO:0000313" key="2">
    <source>
        <dbReference type="Proteomes" id="UP001152795"/>
    </source>
</evidence>
<gene>
    <name evidence="1" type="ORF">PACLA_8A006562</name>
</gene>